<feature type="compositionally biased region" description="Basic and acidic residues" evidence="1">
    <location>
        <begin position="333"/>
        <end position="343"/>
    </location>
</feature>
<feature type="transmembrane region" description="Helical" evidence="2">
    <location>
        <begin position="244"/>
        <end position="269"/>
    </location>
</feature>
<feature type="compositionally biased region" description="Pro residues" evidence="1">
    <location>
        <begin position="287"/>
        <end position="298"/>
    </location>
</feature>
<dbReference type="OrthoDB" id="5347452at2759"/>
<name>A0A2S4KQ40_9HYPO</name>
<feature type="chain" id="PRO_5015584940" description="Transmembrane protein" evidence="3">
    <location>
        <begin position="21"/>
        <end position="343"/>
    </location>
</feature>
<feature type="signal peptide" evidence="3">
    <location>
        <begin position="1"/>
        <end position="20"/>
    </location>
</feature>
<dbReference type="AlphaFoldDB" id="A0A2S4KQ40"/>
<evidence type="ECO:0000256" key="3">
    <source>
        <dbReference type="SAM" id="SignalP"/>
    </source>
</evidence>
<keyword evidence="2" id="KW-1133">Transmembrane helix</keyword>
<gene>
    <name evidence="4" type="ORF">TPAR_07490</name>
</gene>
<dbReference type="EMBL" id="PKSG01000882">
    <property type="protein sequence ID" value="POR32301.1"/>
    <property type="molecule type" value="Genomic_DNA"/>
</dbReference>
<comment type="caution">
    <text evidence="4">The sequence shown here is derived from an EMBL/GenBank/DDBJ whole genome shotgun (WGS) entry which is preliminary data.</text>
</comment>
<evidence type="ECO:0000313" key="4">
    <source>
        <dbReference type="EMBL" id="POR32301.1"/>
    </source>
</evidence>
<feature type="region of interest" description="Disordered" evidence="1">
    <location>
        <begin position="283"/>
        <end position="343"/>
    </location>
</feature>
<sequence>MKVPGLSAAVTALLSVAVDARNVGWLPKATQSVVLPLDGMTAKPTPPPGLHELVRRQDGASSYTLTMAVAPDNTCGYISANPTRLWACESGMTCGLVLSGPTHSGVLICNGTNFFTGCVDYTAFYSSSSCNPACASNSLLLKWYETLSSLSLRITTSSIGYCGTIVFPGGITDYECNSFSNSVATMAFTTFSGQTGRHYSTTILIWGASKTLLNTASAAPSASASATSTSGGGNGSDKTSETPVGAIVGGAVGGLAAIGIAGIALLLLLRNKNKKQGLQEKIASPPKYHPLPISPQGPPQNIMPGQHQPGQQPPAGFQPQQPVIHEAPNQTSENRRGRMHELA</sequence>
<protein>
    <recommendedName>
        <fullName evidence="6">Transmembrane protein</fullName>
    </recommendedName>
</protein>
<evidence type="ECO:0000256" key="2">
    <source>
        <dbReference type="SAM" id="Phobius"/>
    </source>
</evidence>
<reference evidence="4 5" key="1">
    <citation type="submission" date="2018-01" db="EMBL/GenBank/DDBJ databases">
        <title>Harnessing the power of phylogenomics to disentangle the directionality and signatures of interkingdom host jumping in the parasitic fungal genus Tolypocladium.</title>
        <authorList>
            <person name="Quandt C.A."/>
            <person name="Patterson W."/>
            <person name="Spatafora J.W."/>
        </authorList>
    </citation>
    <scope>NUCLEOTIDE SEQUENCE [LARGE SCALE GENOMIC DNA]</scope>
    <source>
        <strain evidence="4 5">NRBC 100945</strain>
    </source>
</reference>
<keyword evidence="2" id="KW-0472">Membrane</keyword>
<feature type="compositionally biased region" description="Low complexity" evidence="1">
    <location>
        <begin position="304"/>
        <end position="322"/>
    </location>
</feature>
<evidence type="ECO:0000313" key="5">
    <source>
        <dbReference type="Proteomes" id="UP000237481"/>
    </source>
</evidence>
<dbReference type="Proteomes" id="UP000237481">
    <property type="component" value="Unassembled WGS sequence"/>
</dbReference>
<accession>A0A2S4KQ40</accession>
<keyword evidence="2" id="KW-0812">Transmembrane</keyword>
<organism evidence="4 5">
    <name type="scientific">Tolypocladium paradoxum</name>
    <dbReference type="NCBI Taxonomy" id="94208"/>
    <lineage>
        <taxon>Eukaryota</taxon>
        <taxon>Fungi</taxon>
        <taxon>Dikarya</taxon>
        <taxon>Ascomycota</taxon>
        <taxon>Pezizomycotina</taxon>
        <taxon>Sordariomycetes</taxon>
        <taxon>Hypocreomycetidae</taxon>
        <taxon>Hypocreales</taxon>
        <taxon>Ophiocordycipitaceae</taxon>
        <taxon>Tolypocladium</taxon>
    </lineage>
</organism>
<evidence type="ECO:0000256" key="1">
    <source>
        <dbReference type="SAM" id="MobiDB-lite"/>
    </source>
</evidence>
<keyword evidence="3" id="KW-0732">Signal</keyword>
<proteinExistence type="predicted"/>
<keyword evidence="5" id="KW-1185">Reference proteome</keyword>
<evidence type="ECO:0008006" key="6">
    <source>
        <dbReference type="Google" id="ProtNLM"/>
    </source>
</evidence>